<evidence type="ECO:0000256" key="2">
    <source>
        <dbReference type="ARBA" id="ARBA00005318"/>
    </source>
</evidence>
<dbReference type="Gene3D" id="3.30.1360.100">
    <property type="entry name" value="General secretion pathway protein M, EpsM"/>
    <property type="match status" value="1"/>
</dbReference>
<dbReference type="InterPro" id="IPR007812">
    <property type="entry name" value="T2SS_protein-GspL"/>
</dbReference>
<keyword evidence="7 10" id="KW-0653">Protein transport</keyword>
<keyword evidence="4" id="KW-1003">Cell membrane</keyword>
<evidence type="ECO:0000256" key="5">
    <source>
        <dbReference type="ARBA" id="ARBA00022519"/>
    </source>
</evidence>
<keyword evidence="9" id="KW-0472">Membrane</keyword>
<evidence type="ECO:0000259" key="11">
    <source>
        <dbReference type="Pfam" id="PF05134"/>
    </source>
</evidence>
<dbReference type="Proteomes" id="UP000227088">
    <property type="component" value="Unassembled WGS sequence"/>
</dbReference>
<evidence type="ECO:0000313" key="13">
    <source>
        <dbReference type="EMBL" id="OUS41400.1"/>
    </source>
</evidence>
<name>A0A1Y5HWD4_OLEAN</name>
<dbReference type="SUPFAM" id="SSF53067">
    <property type="entry name" value="Actin-like ATPase domain"/>
    <property type="match status" value="1"/>
</dbReference>
<evidence type="ECO:0000256" key="6">
    <source>
        <dbReference type="ARBA" id="ARBA00022692"/>
    </source>
</evidence>
<dbReference type="Pfam" id="PF12693">
    <property type="entry name" value="GspL_C"/>
    <property type="match status" value="1"/>
</dbReference>
<keyword evidence="8" id="KW-1133">Transmembrane helix</keyword>
<keyword evidence="6" id="KW-0812">Transmembrane</keyword>
<evidence type="ECO:0000256" key="10">
    <source>
        <dbReference type="PIRNR" id="PIRNR015761"/>
    </source>
</evidence>
<dbReference type="InterPro" id="IPR043129">
    <property type="entry name" value="ATPase_NBD"/>
</dbReference>
<evidence type="ECO:0000256" key="3">
    <source>
        <dbReference type="ARBA" id="ARBA00022448"/>
    </source>
</evidence>
<evidence type="ECO:0000259" key="12">
    <source>
        <dbReference type="Pfam" id="PF12693"/>
    </source>
</evidence>
<comment type="function">
    <text evidence="10">Inner membrane component of the type II secretion system required for the energy-dependent secretion of extracellular factors such as proteases and toxins from the periplasm.</text>
</comment>
<comment type="similarity">
    <text evidence="2 10">Belongs to the GSP L family.</text>
</comment>
<gene>
    <name evidence="13" type="ORF">A9R00_01095</name>
</gene>
<feature type="domain" description="GspL periplasmic" evidence="12">
    <location>
        <begin position="255"/>
        <end position="408"/>
    </location>
</feature>
<dbReference type="GO" id="GO:0005886">
    <property type="term" value="C:plasma membrane"/>
    <property type="evidence" value="ECO:0007669"/>
    <property type="project" value="UniProtKB-SubCell"/>
</dbReference>
<dbReference type="AlphaFoldDB" id="A0A1Y5HWD4"/>
<dbReference type="GO" id="GO:0015627">
    <property type="term" value="C:type II protein secretion system complex"/>
    <property type="evidence" value="ECO:0007669"/>
    <property type="project" value="InterPro"/>
</dbReference>
<dbReference type="GO" id="GO:0015628">
    <property type="term" value="P:protein secretion by the type II secretion system"/>
    <property type="evidence" value="ECO:0007669"/>
    <property type="project" value="InterPro"/>
</dbReference>
<comment type="caution">
    <text evidence="13">The sequence shown here is derived from an EMBL/GenBank/DDBJ whole genome shotgun (WGS) entry which is preliminary data.</text>
</comment>
<dbReference type="GO" id="GO:0009276">
    <property type="term" value="C:Gram-negative-bacterium-type cell wall"/>
    <property type="evidence" value="ECO:0007669"/>
    <property type="project" value="InterPro"/>
</dbReference>
<dbReference type="NCBIfam" id="TIGR01709">
    <property type="entry name" value="typeII_sec_gspL"/>
    <property type="match status" value="1"/>
</dbReference>
<evidence type="ECO:0000256" key="4">
    <source>
        <dbReference type="ARBA" id="ARBA00022475"/>
    </source>
</evidence>
<dbReference type="InterPro" id="IPR025691">
    <property type="entry name" value="GspL_pp_dom"/>
</dbReference>
<sequence length="409" mass="46663">MKTVNIRWNVELETWFVAEIEAQFEQALEQNLWSSFDEWAAKQADLSAFRFILSGENYVCRWLTLPGVQPRHLNKALPFALEESFIDDIGQYHLVTSDKVGKFTHQVYCGKTDVFERLIEVCALHHIQLRQLIPETSLIPDNCLLHQGEYWLANIPAVAEAKIHESALTAYLEAICFELDEKSIESITVIDKSLDAANLVKMQIETSFSNYFNKIEIIHGGFEQQRDQALAKDCKNLLTDQFRATEVKVDSPAAWWKPIAVLAACWALFSFTQTAIENKQLIDQERQVKEATLALYKDLFPGERIRSLERQVRNKVKGGGKKNLAEFMVLLEKTTAAYQKMNQTKQVTWKSVRFNDRQSLLVVDLTATTIADIQQFKSALEDEDLIVEIASATNENDKVKGRIKIGAQS</sequence>
<evidence type="ECO:0000256" key="9">
    <source>
        <dbReference type="ARBA" id="ARBA00023136"/>
    </source>
</evidence>
<dbReference type="InterPro" id="IPR024230">
    <property type="entry name" value="GspL_cyto_dom"/>
</dbReference>
<dbReference type="EMBL" id="MABE01000069">
    <property type="protein sequence ID" value="OUS41400.1"/>
    <property type="molecule type" value="Genomic_DNA"/>
</dbReference>
<evidence type="ECO:0000256" key="1">
    <source>
        <dbReference type="ARBA" id="ARBA00004377"/>
    </source>
</evidence>
<organism evidence="13 14">
    <name type="scientific">Oleispira antarctica</name>
    <dbReference type="NCBI Taxonomy" id="188908"/>
    <lineage>
        <taxon>Bacteria</taxon>
        <taxon>Pseudomonadati</taxon>
        <taxon>Pseudomonadota</taxon>
        <taxon>Gammaproteobacteria</taxon>
        <taxon>Oceanospirillales</taxon>
        <taxon>Oceanospirillaceae</taxon>
        <taxon>Oleispira</taxon>
    </lineage>
</organism>
<keyword evidence="5" id="KW-0997">Cell inner membrane</keyword>
<keyword evidence="3 10" id="KW-0813">Transport</keyword>
<reference evidence="14" key="1">
    <citation type="journal article" date="2017" name="Proc. Natl. Acad. Sci. U.S.A.">
        <title>Simulation of Deepwater Horizon oil plume reveals substrate specialization within a complex community of hydrocarbon degraders.</title>
        <authorList>
            <person name="Hu P."/>
            <person name="Dubinsky E.A."/>
            <person name="Probst A.J."/>
            <person name="Wang J."/>
            <person name="Sieber C.M.K."/>
            <person name="Tom L.M."/>
            <person name="Gardinali P."/>
            <person name="Banfield J.F."/>
            <person name="Atlas R.M."/>
            <person name="Andersen G.L."/>
        </authorList>
    </citation>
    <scope>NUCLEOTIDE SEQUENCE [LARGE SCALE GENOMIC DNA]</scope>
</reference>
<dbReference type="Pfam" id="PF05134">
    <property type="entry name" value="T2SSL"/>
    <property type="match status" value="1"/>
</dbReference>
<accession>A0A1Y5HWD4</accession>
<evidence type="ECO:0000313" key="14">
    <source>
        <dbReference type="Proteomes" id="UP000227088"/>
    </source>
</evidence>
<evidence type="ECO:0000256" key="7">
    <source>
        <dbReference type="ARBA" id="ARBA00022927"/>
    </source>
</evidence>
<evidence type="ECO:0000256" key="8">
    <source>
        <dbReference type="ARBA" id="ARBA00022989"/>
    </source>
</evidence>
<proteinExistence type="inferred from homology"/>
<protein>
    <recommendedName>
        <fullName evidence="10">Type II secretion system protein L</fullName>
        <shortName evidence="10">T2SS protein L</shortName>
    </recommendedName>
</protein>
<feature type="domain" description="GspL cytoplasmic actin-ATPase-like" evidence="11">
    <location>
        <begin position="41"/>
        <end position="203"/>
    </location>
</feature>
<dbReference type="PIRSF" id="PIRSF015761">
    <property type="entry name" value="Protein_L"/>
    <property type="match status" value="1"/>
</dbReference>
<dbReference type="Gene3D" id="3.30.420.380">
    <property type="match status" value="1"/>
</dbReference>
<comment type="subcellular location">
    <subcellularLocation>
        <location evidence="1">Cell inner membrane</location>
        <topology evidence="1">Single-pass membrane protein</topology>
    </subcellularLocation>
</comment>